<evidence type="ECO:0000313" key="4">
    <source>
        <dbReference type="Proteomes" id="UP000095210"/>
    </source>
</evidence>
<reference evidence="4" key="1">
    <citation type="submission" date="2016-03" db="EMBL/GenBank/DDBJ databases">
        <title>Complete genome sequence of the type strain Actinoalloteichus hymeniacidonis DSM 45092.</title>
        <authorList>
            <person name="Schaffert L."/>
            <person name="Albersmeier A."/>
            <person name="Winkler A."/>
            <person name="Kalinowski J."/>
            <person name="Zotchev S."/>
            <person name="Ruckert C."/>
        </authorList>
    </citation>
    <scope>NUCLEOTIDE SEQUENCE [LARGE SCALE GENOMIC DNA]</scope>
    <source>
        <strain evidence="4">HPA177(T) (DSM 45092(T))</strain>
    </source>
</reference>
<keyword evidence="4" id="KW-1185">Reference proteome</keyword>
<evidence type="ECO:0000256" key="2">
    <source>
        <dbReference type="SAM" id="Phobius"/>
    </source>
</evidence>
<dbReference type="RefSeq" id="WP_069852708.1">
    <property type="nucleotide sequence ID" value="NZ_CP014859.1"/>
</dbReference>
<dbReference type="Proteomes" id="UP000095210">
    <property type="component" value="Chromosome"/>
</dbReference>
<accession>A0AAC9HUZ4</accession>
<dbReference type="EMBL" id="CP014859">
    <property type="protein sequence ID" value="AOS65903.1"/>
    <property type="molecule type" value="Genomic_DNA"/>
</dbReference>
<proteinExistence type="predicted"/>
<feature type="region of interest" description="Disordered" evidence="1">
    <location>
        <begin position="1"/>
        <end position="96"/>
    </location>
</feature>
<feature type="transmembrane region" description="Helical" evidence="2">
    <location>
        <begin position="113"/>
        <end position="132"/>
    </location>
</feature>
<evidence type="ECO:0008006" key="5">
    <source>
        <dbReference type="Google" id="ProtNLM"/>
    </source>
</evidence>
<dbReference type="KEGG" id="ahm:TL08_25650"/>
<evidence type="ECO:0000256" key="1">
    <source>
        <dbReference type="SAM" id="MobiDB-lite"/>
    </source>
</evidence>
<feature type="compositionally biased region" description="Pro residues" evidence="1">
    <location>
        <begin position="73"/>
        <end position="91"/>
    </location>
</feature>
<feature type="compositionally biased region" description="Basic and acidic residues" evidence="1">
    <location>
        <begin position="43"/>
        <end position="52"/>
    </location>
</feature>
<sequence length="300" mass="31822">MTTDEQRTISVGTRAMHPPKAAREPKARPQSKAAHKASAHRPVPIEEQHPDELPGIVVSDGIAEPSAVRPPQVSTPPSTPNPAPQAAPDPAPSAGGGMDAVQVLRILRRQWRWTAVLSVLLVALCTATVLTVPQQHRVTGVLLALSRAEPDAPNPYAQVDRAQEQVTALVVTVLNSPRTQQELAAAGALGEIEVSNEEGQVSEDSPFLTVTVTADEPADAVRTAAIVLDRARAELSQRQTAAGVASAQHIEFNEVLAADLPTTTRAAQLRSVVLVAGLGLVLVLAIVITVDRVRRDQRSR</sequence>
<name>A0AAC9HUZ4_9PSEU</name>
<evidence type="ECO:0000313" key="3">
    <source>
        <dbReference type="EMBL" id="AOS65903.1"/>
    </source>
</evidence>
<protein>
    <recommendedName>
        <fullName evidence="5">Capsular polysaccharide biosynthesis protein</fullName>
    </recommendedName>
</protein>
<organism evidence="3 4">
    <name type="scientific">Actinoalloteichus hymeniacidonis</name>
    <dbReference type="NCBI Taxonomy" id="340345"/>
    <lineage>
        <taxon>Bacteria</taxon>
        <taxon>Bacillati</taxon>
        <taxon>Actinomycetota</taxon>
        <taxon>Actinomycetes</taxon>
        <taxon>Pseudonocardiales</taxon>
        <taxon>Pseudonocardiaceae</taxon>
        <taxon>Actinoalloteichus</taxon>
    </lineage>
</organism>
<keyword evidence="2" id="KW-1133">Transmembrane helix</keyword>
<feature type="transmembrane region" description="Helical" evidence="2">
    <location>
        <begin position="271"/>
        <end position="290"/>
    </location>
</feature>
<keyword evidence="2" id="KW-0812">Transmembrane</keyword>
<keyword evidence="2" id="KW-0472">Membrane</keyword>
<gene>
    <name evidence="3" type="ORF">TL08_25650</name>
</gene>
<dbReference type="AlphaFoldDB" id="A0AAC9HUZ4"/>